<dbReference type="SMART" id="SM00342">
    <property type="entry name" value="HTH_ARAC"/>
    <property type="match status" value="2"/>
</dbReference>
<evidence type="ECO:0000259" key="4">
    <source>
        <dbReference type="PROSITE" id="PS01124"/>
    </source>
</evidence>
<dbReference type="InterPro" id="IPR009057">
    <property type="entry name" value="Homeodomain-like_sf"/>
</dbReference>
<gene>
    <name evidence="5" type="ordered locus">Caka_1556</name>
</gene>
<accession>D5EJH6</accession>
<evidence type="ECO:0000256" key="3">
    <source>
        <dbReference type="ARBA" id="ARBA00023163"/>
    </source>
</evidence>
<evidence type="ECO:0000313" key="6">
    <source>
        <dbReference type="Proteomes" id="UP000000925"/>
    </source>
</evidence>
<dbReference type="Gene3D" id="1.10.10.60">
    <property type="entry name" value="Homeodomain-like"/>
    <property type="match status" value="2"/>
</dbReference>
<dbReference type="STRING" id="583355.Caka_1556"/>
<dbReference type="PROSITE" id="PS00041">
    <property type="entry name" value="HTH_ARAC_FAMILY_1"/>
    <property type="match status" value="1"/>
</dbReference>
<dbReference type="Pfam" id="PF13377">
    <property type="entry name" value="Peripla_BP_3"/>
    <property type="match status" value="2"/>
</dbReference>
<keyword evidence="2" id="KW-0238">DNA-binding</keyword>
<keyword evidence="1" id="KW-0805">Transcription regulation</keyword>
<keyword evidence="6" id="KW-1185">Reference proteome</keyword>
<dbReference type="SUPFAM" id="SSF53822">
    <property type="entry name" value="Periplasmic binding protein-like I"/>
    <property type="match status" value="2"/>
</dbReference>
<dbReference type="eggNOG" id="COG4977">
    <property type="taxonomic scope" value="Bacteria"/>
</dbReference>
<feature type="domain" description="HTH araC/xylS-type" evidence="4">
    <location>
        <begin position="307"/>
        <end position="386"/>
    </location>
</feature>
<evidence type="ECO:0000313" key="5">
    <source>
        <dbReference type="EMBL" id="ADE54575.1"/>
    </source>
</evidence>
<dbReference type="eggNOG" id="COG1609">
    <property type="taxonomic scope" value="Bacteria"/>
</dbReference>
<dbReference type="Gene3D" id="3.40.50.2300">
    <property type="match status" value="4"/>
</dbReference>
<dbReference type="SUPFAM" id="SSF46689">
    <property type="entry name" value="Homeodomain-like"/>
    <property type="match status" value="3"/>
</dbReference>
<dbReference type="PANTHER" id="PTHR30146:SF24">
    <property type="entry name" value="XYLOSE OPERON REGULATORY PROTEIN"/>
    <property type="match status" value="1"/>
</dbReference>
<dbReference type="KEGG" id="caa:Caka_1556"/>
<keyword evidence="3" id="KW-0804">Transcription</keyword>
<evidence type="ECO:0000256" key="2">
    <source>
        <dbReference type="ARBA" id="ARBA00023125"/>
    </source>
</evidence>
<dbReference type="InterPro" id="IPR028082">
    <property type="entry name" value="Peripla_BP_I"/>
</dbReference>
<protein>
    <submittedName>
        <fullName evidence="5">Transcriptional regulator, AraC family</fullName>
    </submittedName>
</protein>
<dbReference type="AlphaFoldDB" id="D5EJH6"/>
<dbReference type="EMBL" id="CP001998">
    <property type="protein sequence ID" value="ADE54575.1"/>
    <property type="molecule type" value="Genomic_DNA"/>
</dbReference>
<dbReference type="PANTHER" id="PTHR30146">
    <property type="entry name" value="LACI-RELATED TRANSCRIPTIONAL REPRESSOR"/>
    <property type="match status" value="1"/>
</dbReference>
<dbReference type="GO" id="GO:0000976">
    <property type="term" value="F:transcription cis-regulatory region binding"/>
    <property type="evidence" value="ECO:0007669"/>
    <property type="project" value="TreeGrafter"/>
</dbReference>
<dbReference type="GO" id="GO:0003700">
    <property type="term" value="F:DNA-binding transcription factor activity"/>
    <property type="evidence" value="ECO:0007669"/>
    <property type="project" value="InterPro"/>
</dbReference>
<organism evidence="5 6">
    <name type="scientific">Coraliomargarita akajimensis (strain DSM 45221 / IAM 15411 / JCM 23193 / KCTC 12865 / 04OKA010-24)</name>
    <dbReference type="NCBI Taxonomy" id="583355"/>
    <lineage>
        <taxon>Bacteria</taxon>
        <taxon>Pseudomonadati</taxon>
        <taxon>Verrucomicrobiota</taxon>
        <taxon>Opitutia</taxon>
        <taxon>Puniceicoccales</taxon>
        <taxon>Coraliomargaritaceae</taxon>
        <taxon>Coraliomargarita</taxon>
    </lineage>
</organism>
<name>D5EJH6_CORAD</name>
<feature type="domain" description="HTH araC/xylS-type" evidence="4">
    <location>
        <begin position="690"/>
        <end position="788"/>
    </location>
</feature>
<dbReference type="OrthoDB" id="9796922at2"/>
<sequence>MPPGNAPSPNAPGSLRIGIITTTQTSHGRNLLRGAARYISEHAPHVSLDLLDCHYTFETGDFEHLDGVLINVVDARLGKIAPNFPAIYLGQKAADNAAEDFQVRHELIGATAADVLLDSGAISFAYFGGNWSHNKASLERSERRSKAFHNRIEAQINPQVDWHFEAHSECNIKDLRRWVRQIPKPAGIFAFNDFAAVQVATACEQEHIRIPEEVSIIGVDNDRSLCLINEPYISSINPKAEFVAYKGMHALLKQMQQRDIPAELKDDSQPEVHHRESTGTCSCQEPTIRSCLDSISMLPPDELAPPQLAKRVRSSLRNLETLFRKQINTTIQETIIEERVRRTKKLLRDTEMSLEQISEALNQTVCNVRKQFKRLTGMTPQNYREVFLARASWPSQARKPNKDELSICFLSGLKHHAAREILFGVEQYARAHGNLRISLNEGFNSSTLDPEVELIRHELLQTYDGLIALPDAQIPASLLTSKPIVCVEHLRNSPNSVAVTLNNTDIGSSAAKHFLNKGYTEFAYCEFEATDAALGDGYIDPRSQGRYNGFRQELLKQGIDPNSIRRQIYTGHVGLSQWLTQLPRHTAIFTFSDQLALFIIVACKRLGIHVPEELAVLGVDNDELYEQCTRPAISSMEIDFRMMGSTALQRLVQMLAETQRPASKNQSFIPSLCVEKESTQGLATDNEVVNRAVRQMRKHLDRNISITELAEESTVSRRTLEMQFKAVLGCPPKAYLELLRIEKTQRLLIQSNHTVEEIADRVGIQPGTYLTQVFRKRTGQTPNRYRRAWHA</sequence>
<reference evidence="5 6" key="1">
    <citation type="journal article" date="2010" name="Stand. Genomic Sci.">
        <title>Complete genome sequence of Coraliomargarita akajimensis type strain (04OKA010-24).</title>
        <authorList>
            <person name="Mavromatis K."/>
            <person name="Abt B."/>
            <person name="Brambilla E."/>
            <person name="Lapidus A."/>
            <person name="Copeland A."/>
            <person name="Deshpande S."/>
            <person name="Nolan M."/>
            <person name="Lucas S."/>
            <person name="Tice H."/>
            <person name="Cheng J.F."/>
            <person name="Han C."/>
            <person name="Detter J.C."/>
            <person name="Woyke T."/>
            <person name="Goodwin L."/>
            <person name="Pitluck S."/>
            <person name="Held B."/>
            <person name="Brettin T."/>
            <person name="Tapia R."/>
            <person name="Ivanova N."/>
            <person name="Mikhailova N."/>
            <person name="Pati A."/>
            <person name="Liolios K."/>
            <person name="Chen A."/>
            <person name="Palaniappan K."/>
            <person name="Land M."/>
            <person name="Hauser L."/>
            <person name="Chang Y.J."/>
            <person name="Jeffries C.D."/>
            <person name="Rohde M."/>
            <person name="Goker M."/>
            <person name="Bristow J."/>
            <person name="Eisen J.A."/>
            <person name="Markowitz V."/>
            <person name="Hugenholtz P."/>
            <person name="Klenk H.P."/>
            <person name="Kyrpides N.C."/>
        </authorList>
    </citation>
    <scope>NUCLEOTIDE SEQUENCE [LARGE SCALE GENOMIC DNA]</scope>
    <source>
        <strain evidence="6">DSM 45221 / IAM 15411 / JCM 23193 / KCTC 12865</strain>
    </source>
</reference>
<dbReference type="PROSITE" id="PS01124">
    <property type="entry name" value="HTH_ARAC_FAMILY_2"/>
    <property type="match status" value="2"/>
</dbReference>
<dbReference type="Proteomes" id="UP000000925">
    <property type="component" value="Chromosome"/>
</dbReference>
<dbReference type="InterPro" id="IPR018060">
    <property type="entry name" value="HTH_AraC"/>
</dbReference>
<dbReference type="InterPro" id="IPR046335">
    <property type="entry name" value="LacI/GalR-like_sensor"/>
</dbReference>
<proteinExistence type="predicted"/>
<dbReference type="InterPro" id="IPR018062">
    <property type="entry name" value="HTH_AraC-typ_CS"/>
</dbReference>
<evidence type="ECO:0000256" key="1">
    <source>
        <dbReference type="ARBA" id="ARBA00023015"/>
    </source>
</evidence>
<dbReference type="Pfam" id="PF12833">
    <property type="entry name" value="HTH_18"/>
    <property type="match status" value="2"/>
</dbReference>
<dbReference type="RefSeq" id="WP_013043297.1">
    <property type="nucleotide sequence ID" value="NC_014008.1"/>
</dbReference>
<dbReference type="HOGENOM" id="CLU_351508_0_0_0"/>